<organism evidence="2 3">
    <name type="scientific">Acipenser oxyrinchus oxyrinchus</name>
    <dbReference type="NCBI Taxonomy" id="40147"/>
    <lineage>
        <taxon>Eukaryota</taxon>
        <taxon>Metazoa</taxon>
        <taxon>Chordata</taxon>
        <taxon>Craniata</taxon>
        <taxon>Vertebrata</taxon>
        <taxon>Euteleostomi</taxon>
        <taxon>Actinopterygii</taxon>
        <taxon>Chondrostei</taxon>
        <taxon>Acipenseriformes</taxon>
        <taxon>Acipenseridae</taxon>
        <taxon>Acipenser</taxon>
    </lineage>
</organism>
<dbReference type="GO" id="GO:0005509">
    <property type="term" value="F:calcium ion binding"/>
    <property type="evidence" value="ECO:0007669"/>
    <property type="project" value="InterPro"/>
</dbReference>
<gene>
    <name evidence="2" type="ORF">AOXY_G9261</name>
</gene>
<evidence type="ECO:0000313" key="2">
    <source>
        <dbReference type="EMBL" id="KAK1168484.1"/>
    </source>
</evidence>
<proteinExistence type="predicted"/>
<sequence>MIGIDREGEHHGLKLWTPEKHQRKRLIIWKTKHERFYEDANAFLATRPERTCIHDQERVCGQIFSLVGRGTREEYAELFEKIDVTQDGVLD</sequence>
<reference evidence="2" key="1">
    <citation type="submission" date="2022-02" db="EMBL/GenBank/DDBJ databases">
        <title>Atlantic sturgeon de novo genome assembly.</title>
        <authorList>
            <person name="Stock M."/>
            <person name="Klopp C."/>
            <person name="Guiguen Y."/>
            <person name="Cabau C."/>
            <person name="Parinello H."/>
            <person name="Santidrian Yebra-Pimentel E."/>
            <person name="Kuhl H."/>
            <person name="Dirks R.P."/>
            <person name="Guessner J."/>
            <person name="Wuertz S."/>
            <person name="Du K."/>
            <person name="Schartl M."/>
        </authorList>
    </citation>
    <scope>NUCLEOTIDE SEQUENCE</scope>
    <source>
        <strain evidence="2">STURGEONOMICS-FGT-2020</strain>
        <tissue evidence="2">Whole blood</tissue>
    </source>
</reference>
<protein>
    <submittedName>
        <fullName evidence="2">WD repeat-containing protein 49-like isoform X1</fullName>
    </submittedName>
</protein>
<name>A0AAD8G861_ACIOX</name>
<feature type="domain" description="EF-hand" evidence="1">
    <location>
        <begin position="70"/>
        <end position="91"/>
    </location>
</feature>
<evidence type="ECO:0000259" key="1">
    <source>
        <dbReference type="PROSITE" id="PS50222"/>
    </source>
</evidence>
<evidence type="ECO:0000313" key="3">
    <source>
        <dbReference type="Proteomes" id="UP001230051"/>
    </source>
</evidence>
<dbReference type="AlphaFoldDB" id="A0AAD8G861"/>
<dbReference type="EMBL" id="JAGXEW010000008">
    <property type="protein sequence ID" value="KAK1168484.1"/>
    <property type="molecule type" value="Genomic_DNA"/>
</dbReference>
<comment type="caution">
    <text evidence="2">The sequence shown here is derived from an EMBL/GenBank/DDBJ whole genome shotgun (WGS) entry which is preliminary data.</text>
</comment>
<keyword evidence="3" id="KW-1185">Reference proteome</keyword>
<dbReference type="Proteomes" id="UP001230051">
    <property type="component" value="Unassembled WGS sequence"/>
</dbReference>
<dbReference type="PROSITE" id="PS50222">
    <property type="entry name" value="EF_HAND_2"/>
    <property type="match status" value="1"/>
</dbReference>
<accession>A0AAD8G861</accession>
<dbReference type="InterPro" id="IPR002048">
    <property type="entry name" value="EF_hand_dom"/>
</dbReference>